<feature type="chain" id="PRO_5045940054" description="Tat pathway signal protein" evidence="1">
    <location>
        <begin position="31"/>
        <end position="147"/>
    </location>
</feature>
<evidence type="ECO:0000256" key="1">
    <source>
        <dbReference type="SAM" id="SignalP"/>
    </source>
</evidence>
<dbReference type="PROSITE" id="PS51318">
    <property type="entry name" value="TAT"/>
    <property type="match status" value="1"/>
</dbReference>
<organism evidence="2 3">
    <name type="scientific">Brevundimonas kwangchunensis</name>
    <dbReference type="NCBI Taxonomy" id="322163"/>
    <lineage>
        <taxon>Bacteria</taxon>
        <taxon>Pseudomonadati</taxon>
        <taxon>Pseudomonadota</taxon>
        <taxon>Alphaproteobacteria</taxon>
        <taxon>Caulobacterales</taxon>
        <taxon>Caulobacteraceae</taxon>
        <taxon>Brevundimonas</taxon>
    </lineage>
</organism>
<evidence type="ECO:0008006" key="4">
    <source>
        <dbReference type="Google" id="ProtNLM"/>
    </source>
</evidence>
<evidence type="ECO:0000313" key="2">
    <source>
        <dbReference type="EMBL" id="GAA0613281.1"/>
    </source>
</evidence>
<dbReference type="Proteomes" id="UP001501352">
    <property type="component" value="Unassembled WGS sequence"/>
</dbReference>
<keyword evidence="3" id="KW-1185">Reference proteome</keyword>
<sequence length="147" mass="14749">MLSALCENARMDRRALLGLAPVLTVAAAAAATPAAAGGGGGGGGGNQQSYLRLPTITANVRRPGGGTGVMTVETGVDTPDAALRTRVAQSAPRLRAAYNTVLQQAAAQMLPGAPPDLERLVAQLQAATNQAVGRPGARLLIGTVMVI</sequence>
<comment type="caution">
    <text evidence="2">The sequence shown here is derived from an EMBL/GenBank/DDBJ whole genome shotgun (WGS) entry which is preliminary data.</text>
</comment>
<proteinExistence type="predicted"/>
<keyword evidence="1" id="KW-0732">Signal</keyword>
<name>A0ABN1GK85_9CAUL</name>
<gene>
    <name evidence="2" type="ORF">GCM10009422_05280</name>
</gene>
<reference evidence="2 3" key="1">
    <citation type="journal article" date="2019" name="Int. J. Syst. Evol. Microbiol.">
        <title>The Global Catalogue of Microorganisms (GCM) 10K type strain sequencing project: providing services to taxonomists for standard genome sequencing and annotation.</title>
        <authorList>
            <consortium name="The Broad Institute Genomics Platform"/>
            <consortium name="The Broad Institute Genome Sequencing Center for Infectious Disease"/>
            <person name="Wu L."/>
            <person name="Ma J."/>
        </authorList>
    </citation>
    <scope>NUCLEOTIDE SEQUENCE [LARGE SCALE GENOMIC DNA]</scope>
    <source>
        <strain evidence="2 3">JCM 12928</strain>
    </source>
</reference>
<dbReference type="EMBL" id="BAAAGA010000001">
    <property type="protein sequence ID" value="GAA0613281.1"/>
    <property type="molecule type" value="Genomic_DNA"/>
</dbReference>
<dbReference type="RefSeq" id="WP_343789951.1">
    <property type="nucleotide sequence ID" value="NZ_BAAAGA010000001.1"/>
</dbReference>
<accession>A0ABN1GK85</accession>
<protein>
    <recommendedName>
        <fullName evidence="4">Tat pathway signal protein</fullName>
    </recommendedName>
</protein>
<dbReference type="InterPro" id="IPR006311">
    <property type="entry name" value="TAT_signal"/>
</dbReference>
<evidence type="ECO:0000313" key="3">
    <source>
        <dbReference type="Proteomes" id="UP001501352"/>
    </source>
</evidence>
<feature type="signal peptide" evidence="1">
    <location>
        <begin position="1"/>
        <end position="30"/>
    </location>
</feature>